<dbReference type="AlphaFoldDB" id="A0A1E1K0I8"/>
<evidence type="ECO:0000259" key="1">
    <source>
        <dbReference type="PROSITE" id="PS51186"/>
    </source>
</evidence>
<name>A0A1E1K0I8_9HELO</name>
<dbReference type="EMBL" id="FJUW01000004">
    <property type="protein sequence ID" value="CZS91628.1"/>
    <property type="molecule type" value="Genomic_DNA"/>
</dbReference>
<dbReference type="Gene3D" id="3.40.630.30">
    <property type="match status" value="1"/>
</dbReference>
<organism evidence="2 3">
    <name type="scientific">Rhynchosporium graminicola</name>
    <dbReference type="NCBI Taxonomy" id="2792576"/>
    <lineage>
        <taxon>Eukaryota</taxon>
        <taxon>Fungi</taxon>
        <taxon>Dikarya</taxon>
        <taxon>Ascomycota</taxon>
        <taxon>Pezizomycotina</taxon>
        <taxon>Leotiomycetes</taxon>
        <taxon>Helotiales</taxon>
        <taxon>Ploettnerulaceae</taxon>
        <taxon>Rhynchosporium</taxon>
    </lineage>
</organism>
<evidence type="ECO:0000313" key="3">
    <source>
        <dbReference type="Proteomes" id="UP000178129"/>
    </source>
</evidence>
<evidence type="ECO:0000313" key="2">
    <source>
        <dbReference type="EMBL" id="CZS91628.1"/>
    </source>
</evidence>
<dbReference type="InParanoid" id="A0A1E1K0I8"/>
<dbReference type="Proteomes" id="UP000178129">
    <property type="component" value="Unassembled WGS sequence"/>
</dbReference>
<reference evidence="3" key="1">
    <citation type="submission" date="2016-03" db="EMBL/GenBank/DDBJ databases">
        <authorList>
            <person name="Ploux O."/>
        </authorList>
    </citation>
    <scope>NUCLEOTIDE SEQUENCE [LARGE SCALE GENOMIC DNA]</scope>
    <source>
        <strain evidence="3">UK7</strain>
    </source>
</reference>
<dbReference type="InterPro" id="IPR016181">
    <property type="entry name" value="Acyl_CoA_acyltransferase"/>
</dbReference>
<comment type="caution">
    <text evidence="2">The sequence shown here is derived from an EMBL/GenBank/DDBJ whole genome shotgun (WGS) entry which is preliminary data.</text>
</comment>
<dbReference type="PROSITE" id="PS51186">
    <property type="entry name" value="GNAT"/>
    <property type="match status" value="1"/>
</dbReference>
<dbReference type="GO" id="GO:0016747">
    <property type="term" value="F:acyltransferase activity, transferring groups other than amino-acyl groups"/>
    <property type="evidence" value="ECO:0007669"/>
    <property type="project" value="InterPro"/>
</dbReference>
<dbReference type="Pfam" id="PF13302">
    <property type="entry name" value="Acetyltransf_3"/>
    <property type="match status" value="1"/>
</dbReference>
<dbReference type="SUPFAM" id="SSF55729">
    <property type="entry name" value="Acyl-CoA N-acyltransferases (Nat)"/>
    <property type="match status" value="1"/>
</dbReference>
<keyword evidence="3" id="KW-1185">Reference proteome</keyword>
<proteinExistence type="predicted"/>
<gene>
    <name evidence="2" type="ORF">RCO7_06987</name>
</gene>
<feature type="domain" description="N-acetyltransferase" evidence="1">
    <location>
        <begin position="27"/>
        <end position="166"/>
    </location>
</feature>
<protein>
    <recommendedName>
        <fullName evidence="1">N-acetyltransferase domain-containing protein</fullName>
    </recommendedName>
</protein>
<accession>A0A1E1K0I8</accession>
<dbReference type="InterPro" id="IPR000182">
    <property type="entry name" value="GNAT_dom"/>
</dbReference>
<sequence length="166" mass="18844">MSIRTTSQRLLIRSVHPQEALAYGTVNELRASPQELVEDITEWYNQRATLLFLILQGYREPSLGALSVAEGTVVGFIKITYNGEVSFRTHPRFRGQGYMKEAVRATFTYFFHYWPHYQFEVKTRSDNAPVIRMMASYGLGNGQAGGWSAVGSLVWRFGRAAFRPIG</sequence>